<feature type="transmembrane region" description="Helical" evidence="1">
    <location>
        <begin position="287"/>
        <end position="315"/>
    </location>
</feature>
<keyword evidence="1" id="KW-0812">Transmembrane</keyword>
<evidence type="ECO:0000256" key="1">
    <source>
        <dbReference type="SAM" id="Phobius"/>
    </source>
</evidence>
<proteinExistence type="predicted"/>
<organism evidence="2 3">
    <name type="scientific">Lophiotrema nucula</name>
    <dbReference type="NCBI Taxonomy" id="690887"/>
    <lineage>
        <taxon>Eukaryota</taxon>
        <taxon>Fungi</taxon>
        <taxon>Dikarya</taxon>
        <taxon>Ascomycota</taxon>
        <taxon>Pezizomycotina</taxon>
        <taxon>Dothideomycetes</taxon>
        <taxon>Pleosporomycetidae</taxon>
        <taxon>Pleosporales</taxon>
        <taxon>Lophiotremataceae</taxon>
        <taxon>Lophiotrema</taxon>
    </lineage>
</organism>
<evidence type="ECO:0000313" key="3">
    <source>
        <dbReference type="Proteomes" id="UP000799770"/>
    </source>
</evidence>
<dbReference type="Pfam" id="PF20246">
    <property type="entry name" value="DUF6601"/>
    <property type="match status" value="1"/>
</dbReference>
<dbReference type="InterPro" id="IPR046536">
    <property type="entry name" value="DUF6601"/>
</dbReference>
<reference evidence="2" key="1">
    <citation type="journal article" date="2020" name="Stud. Mycol.">
        <title>101 Dothideomycetes genomes: a test case for predicting lifestyles and emergence of pathogens.</title>
        <authorList>
            <person name="Haridas S."/>
            <person name="Albert R."/>
            <person name="Binder M."/>
            <person name="Bloem J."/>
            <person name="Labutti K."/>
            <person name="Salamov A."/>
            <person name="Andreopoulos B."/>
            <person name="Baker S."/>
            <person name="Barry K."/>
            <person name="Bills G."/>
            <person name="Bluhm B."/>
            <person name="Cannon C."/>
            <person name="Castanera R."/>
            <person name="Culley D."/>
            <person name="Daum C."/>
            <person name="Ezra D."/>
            <person name="Gonzalez J."/>
            <person name="Henrissat B."/>
            <person name="Kuo A."/>
            <person name="Liang C."/>
            <person name="Lipzen A."/>
            <person name="Lutzoni F."/>
            <person name="Magnuson J."/>
            <person name="Mondo S."/>
            <person name="Nolan M."/>
            <person name="Ohm R."/>
            <person name="Pangilinan J."/>
            <person name="Park H.-J."/>
            <person name="Ramirez L."/>
            <person name="Alfaro M."/>
            <person name="Sun H."/>
            <person name="Tritt A."/>
            <person name="Yoshinaga Y."/>
            <person name="Zwiers L.-H."/>
            <person name="Turgeon B."/>
            <person name="Goodwin S."/>
            <person name="Spatafora J."/>
            <person name="Crous P."/>
            <person name="Grigoriev I."/>
        </authorList>
    </citation>
    <scope>NUCLEOTIDE SEQUENCE</scope>
    <source>
        <strain evidence="2">CBS 627.86</strain>
    </source>
</reference>
<dbReference type="Proteomes" id="UP000799770">
    <property type="component" value="Unassembled WGS sequence"/>
</dbReference>
<dbReference type="OrthoDB" id="5086500at2759"/>
<keyword evidence="1" id="KW-0472">Membrane</keyword>
<dbReference type="PANTHER" id="PTHR34414">
    <property type="entry name" value="HET DOMAIN-CONTAINING PROTEIN-RELATED"/>
    <property type="match status" value="1"/>
</dbReference>
<keyword evidence="3" id="KW-1185">Reference proteome</keyword>
<dbReference type="PANTHER" id="PTHR34414:SF1">
    <property type="entry name" value="SUBTILISIN-LIKE SERINE PROTEASE"/>
    <property type="match status" value="1"/>
</dbReference>
<sequence>MNSGEKGLEPPFRRELLERIGEENVIPLLPATYRTHYMVRLVSSDIRAFLESEFDLARLNRVHKWLWLAGLPSSPRPLHYQRVKQREIVIAEQLDLHLIWSPARIFIKPLPRFLLSSRFWQLNICPYPYIYQTALGFLLSYVALIEREVDFAIASNSGLIPGDITWPGWLTLVEEIVAMSSQSHSYLSSSSASSGLSSLEPHVPVNPRFYYGELRVGRLNWIYRLVLGQPRGYLSGCTTYGAFLRDNVNSLITLFAYTTIVLSAMQVGLATQFLVDDYAFSMASYVFSVFAILAPLSAIAAILFVLVLLFAINLVRTLRIQRKRRRQGAGV</sequence>
<gene>
    <name evidence="2" type="ORF">BDV96DRAFT_104708</name>
</gene>
<dbReference type="AlphaFoldDB" id="A0A6A5Z3D4"/>
<feature type="transmembrane region" description="Helical" evidence="1">
    <location>
        <begin position="254"/>
        <end position="275"/>
    </location>
</feature>
<dbReference type="EMBL" id="ML977326">
    <property type="protein sequence ID" value="KAF2113922.1"/>
    <property type="molecule type" value="Genomic_DNA"/>
</dbReference>
<accession>A0A6A5Z3D4</accession>
<evidence type="ECO:0000313" key="2">
    <source>
        <dbReference type="EMBL" id="KAF2113922.1"/>
    </source>
</evidence>
<name>A0A6A5Z3D4_9PLEO</name>
<protein>
    <submittedName>
        <fullName evidence="2">Uncharacterized protein</fullName>
    </submittedName>
</protein>
<keyword evidence="1" id="KW-1133">Transmembrane helix</keyword>